<evidence type="ECO:0000256" key="7">
    <source>
        <dbReference type="ARBA" id="ARBA00048488"/>
    </source>
</evidence>
<dbReference type="SUPFAM" id="SSF51316">
    <property type="entry name" value="Mss4-like"/>
    <property type="match status" value="1"/>
</dbReference>
<sequence>MARKLIRSDSEWKDHLNDEQYYVTRQSGTEAPFSGAYVDHDDEGVYHCTCCKNPLFSSDDKFDAGCGWPSFSAQITHGVVTHLADNSHGMDRTEVRCQHCDAHLGHIFDDGPEPLGMRYCINSVALDFDKSN</sequence>
<comment type="cofactor">
    <cofactor evidence="1">
        <name>Zn(2+)</name>
        <dbReference type="ChEBI" id="CHEBI:29105"/>
    </cofactor>
</comment>
<dbReference type="GO" id="GO:0030091">
    <property type="term" value="P:protein repair"/>
    <property type="evidence" value="ECO:0007669"/>
    <property type="project" value="InterPro"/>
</dbReference>
<evidence type="ECO:0000256" key="1">
    <source>
        <dbReference type="ARBA" id="ARBA00001947"/>
    </source>
</evidence>
<dbReference type="Gene3D" id="2.170.150.20">
    <property type="entry name" value="Peptide methionine sulfoxide reductase"/>
    <property type="match status" value="1"/>
</dbReference>
<dbReference type="EC" id="1.8.4.12" evidence="3"/>
<dbReference type="PANTHER" id="PTHR10173:SF52">
    <property type="entry name" value="METHIONINE-R-SULFOXIDE REDUCTASE B1"/>
    <property type="match status" value="1"/>
</dbReference>
<evidence type="ECO:0000256" key="2">
    <source>
        <dbReference type="ARBA" id="ARBA00007174"/>
    </source>
</evidence>
<evidence type="ECO:0000256" key="6">
    <source>
        <dbReference type="ARBA" id="ARBA00023002"/>
    </source>
</evidence>
<dbReference type="InterPro" id="IPR002579">
    <property type="entry name" value="Met_Sox_Rdtase_MsrB_dom"/>
</dbReference>
<feature type="domain" description="MsrB" evidence="8">
    <location>
        <begin position="9"/>
        <end position="131"/>
    </location>
</feature>
<keyword evidence="6" id="KW-0560">Oxidoreductase</keyword>
<comment type="caution">
    <text evidence="9">The sequence shown here is derived from an EMBL/GenBank/DDBJ whole genome shotgun (WGS) entry which is preliminary data.</text>
</comment>
<dbReference type="AlphaFoldDB" id="A0A0F9N704"/>
<gene>
    <name evidence="9" type="ORF">LCGC14_1003640</name>
</gene>
<protein>
    <recommendedName>
        <fullName evidence="3">peptide-methionine (R)-S-oxide reductase</fullName>
        <ecNumber evidence="3">1.8.4.12</ecNumber>
    </recommendedName>
</protein>
<dbReference type="PROSITE" id="PS51790">
    <property type="entry name" value="MSRB"/>
    <property type="match status" value="1"/>
</dbReference>
<reference evidence="9" key="1">
    <citation type="journal article" date="2015" name="Nature">
        <title>Complex archaea that bridge the gap between prokaryotes and eukaryotes.</title>
        <authorList>
            <person name="Spang A."/>
            <person name="Saw J.H."/>
            <person name="Jorgensen S.L."/>
            <person name="Zaremba-Niedzwiedzka K."/>
            <person name="Martijn J."/>
            <person name="Lind A.E."/>
            <person name="van Eijk R."/>
            <person name="Schleper C."/>
            <person name="Guy L."/>
            <person name="Ettema T.J."/>
        </authorList>
    </citation>
    <scope>NUCLEOTIDE SEQUENCE</scope>
</reference>
<dbReference type="GO" id="GO:0046872">
    <property type="term" value="F:metal ion binding"/>
    <property type="evidence" value="ECO:0007669"/>
    <property type="project" value="UniProtKB-KW"/>
</dbReference>
<dbReference type="GO" id="GO:0006979">
    <property type="term" value="P:response to oxidative stress"/>
    <property type="evidence" value="ECO:0007669"/>
    <property type="project" value="InterPro"/>
</dbReference>
<comment type="catalytic activity">
    <reaction evidence="7">
        <text>L-methionyl-[protein] + [thioredoxin]-disulfide + H2O = L-methionyl-(R)-S-oxide-[protein] + [thioredoxin]-dithiol</text>
        <dbReference type="Rhea" id="RHEA:24164"/>
        <dbReference type="Rhea" id="RHEA-COMP:10698"/>
        <dbReference type="Rhea" id="RHEA-COMP:10700"/>
        <dbReference type="Rhea" id="RHEA-COMP:12313"/>
        <dbReference type="Rhea" id="RHEA-COMP:12314"/>
        <dbReference type="ChEBI" id="CHEBI:15377"/>
        <dbReference type="ChEBI" id="CHEBI:16044"/>
        <dbReference type="ChEBI" id="CHEBI:29950"/>
        <dbReference type="ChEBI" id="CHEBI:45764"/>
        <dbReference type="ChEBI" id="CHEBI:50058"/>
        <dbReference type="EC" id="1.8.4.12"/>
    </reaction>
</comment>
<dbReference type="GO" id="GO:0005737">
    <property type="term" value="C:cytoplasm"/>
    <property type="evidence" value="ECO:0007669"/>
    <property type="project" value="TreeGrafter"/>
</dbReference>
<comment type="similarity">
    <text evidence="2">Belongs to the MsrB Met sulfoxide reductase family.</text>
</comment>
<organism evidence="9">
    <name type="scientific">marine sediment metagenome</name>
    <dbReference type="NCBI Taxonomy" id="412755"/>
    <lineage>
        <taxon>unclassified sequences</taxon>
        <taxon>metagenomes</taxon>
        <taxon>ecological metagenomes</taxon>
    </lineage>
</organism>
<keyword evidence="5" id="KW-0862">Zinc</keyword>
<accession>A0A0F9N704</accession>
<dbReference type="HAMAP" id="MF_01400">
    <property type="entry name" value="MsrB"/>
    <property type="match status" value="1"/>
</dbReference>
<dbReference type="EMBL" id="LAZR01003893">
    <property type="protein sequence ID" value="KKN13709.1"/>
    <property type="molecule type" value="Genomic_DNA"/>
</dbReference>
<dbReference type="Pfam" id="PF01641">
    <property type="entry name" value="SelR"/>
    <property type="match status" value="1"/>
</dbReference>
<dbReference type="InterPro" id="IPR011057">
    <property type="entry name" value="Mss4-like_sf"/>
</dbReference>
<evidence type="ECO:0000256" key="5">
    <source>
        <dbReference type="ARBA" id="ARBA00022833"/>
    </source>
</evidence>
<evidence type="ECO:0000259" key="8">
    <source>
        <dbReference type="PROSITE" id="PS51790"/>
    </source>
</evidence>
<dbReference type="NCBIfam" id="TIGR00357">
    <property type="entry name" value="peptide-methionine (R)-S-oxide reductase MsrB"/>
    <property type="match status" value="1"/>
</dbReference>
<dbReference type="FunFam" id="2.170.150.20:FF:000001">
    <property type="entry name" value="Peptide methionine sulfoxide reductase MsrB"/>
    <property type="match status" value="1"/>
</dbReference>
<name>A0A0F9N704_9ZZZZ</name>
<evidence type="ECO:0000313" key="9">
    <source>
        <dbReference type="EMBL" id="KKN13709.1"/>
    </source>
</evidence>
<dbReference type="PANTHER" id="PTHR10173">
    <property type="entry name" value="METHIONINE SULFOXIDE REDUCTASE"/>
    <property type="match status" value="1"/>
</dbReference>
<proteinExistence type="inferred from homology"/>
<evidence type="ECO:0000256" key="3">
    <source>
        <dbReference type="ARBA" id="ARBA00012499"/>
    </source>
</evidence>
<dbReference type="GO" id="GO:0033743">
    <property type="term" value="F:peptide-methionine (R)-S-oxide reductase activity"/>
    <property type="evidence" value="ECO:0007669"/>
    <property type="project" value="UniProtKB-EC"/>
</dbReference>
<evidence type="ECO:0000256" key="4">
    <source>
        <dbReference type="ARBA" id="ARBA00022723"/>
    </source>
</evidence>
<keyword evidence="4" id="KW-0479">Metal-binding</keyword>
<dbReference type="InterPro" id="IPR028427">
    <property type="entry name" value="Met_Sox_Rdtase_MsrB"/>
</dbReference>